<dbReference type="eggNOG" id="ENOG50331J7">
    <property type="taxonomic scope" value="Bacteria"/>
</dbReference>
<reference evidence="1 2" key="1">
    <citation type="submission" date="2016-10" db="EMBL/GenBank/DDBJ databases">
        <authorList>
            <person name="de Groot N.N."/>
        </authorList>
    </citation>
    <scope>NUCLEOTIDE SEQUENCE [LARGE SCALE GENOMIC DNA]</scope>
    <source>
        <strain evidence="1 2">CGMCC 1.10959</strain>
    </source>
</reference>
<dbReference type="STRING" id="999627.SAMN05216236_12160"/>
<sequence>MTNATEAGPTPSNVAKLATQNRVLNSRSTDLIGLFGPQSNLTALVRESNGRIRKVETGDKLSIGRIVGIDEDGVVVERNGSTRRLALPSG</sequence>
<gene>
    <name evidence="1" type="ORF">SAMN05216236_12160</name>
</gene>
<organism evidence="1 2">
    <name type="scientific">Sedimentitalea nanhaiensis</name>
    <dbReference type="NCBI Taxonomy" id="999627"/>
    <lineage>
        <taxon>Bacteria</taxon>
        <taxon>Pseudomonadati</taxon>
        <taxon>Pseudomonadota</taxon>
        <taxon>Alphaproteobacteria</taxon>
        <taxon>Rhodobacterales</taxon>
        <taxon>Paracoccaceae</taxon>
        <taxon>Sedimentitalea</taxon>
    </lineage>
</organism>
<evidence type="ECO:0008006" key="3">
    <source>
        <dbReference type="Google" id="ProtNLM"/>
    </source>
</evidence>
<keyword evidence="2" id="KW-1185">Reference proteome</keyword>
<dbReference type="AlphaFoldDB" id="A0A1I7D0G6"/>
<accession>A0A1I7D0G6</accession>
<dbReference type="RefSeq" id="WP_027261201.1">
    <property type="nucleotide sequence ID" value="NZ_FPAW01000021.1"/>
</dbReference>
<evidence type="ECO:0000313" key="2">
    <source>
        <dbReference type="Proteomes" id="UP000182466"/>
    </source>
</evidence>
<evidence type="ECO:0000313" key="1">
    <source>
        <dbReference type="EMBL" id="SFU05169.1"/>
    </source>
</evidence>
<dbReference type="Proteomes" id="UP000182466">
    <property type="component" value="Unassembled WGS sequence"/>
</dbReference>
<protein>
    <recommendedName>
        <fullName evidence="3">Type IV pilus biogenesis</fullName>
    </recommendedName>
</protein>
<proteinExistence type="predicted"/>
<name>A0A1I7D0G6_9RHOB</name>
<dbReference type="EMBL" id="FPAW01000021">
    <property type="protein sequence ID" value="SFU05169.1"/>
    <property type="molecule type" value="Genomic_DNA"/>
</dbReference>